<sequence length="395" mass="44324">MLVNHDLPLEISQKDELPPDLSLLRKNAVLAVEQGHNSSLLNSFDVHLHFVNVLLRYNSEAPSPVLEDLACVAITNMAFFLQQVGEQLIQKAFTEDSKEAWASSGLYNKKAIGLLQLLNNLEIANSTHSLSLVQTYTKTWTLSQQLGVVMLSLSKLQSRVFGSTTKDSKYLKKNSSARYDRLLEFQESDLKDLAKSSLLYARLCIGCRSSCSQLANTSAATACEPLIQYLDSLTFILLSLDYYKNDDCGVAIGMLEAATDCLSGGLITSKQLKLIQETRKLKDRFSAKWNELKSESTGMRSKLNPFKKQSSPEQPGLHPFLQSTLNDFIIPLMMLLHYRYTKTNDKVFFQPIVRDRQTLRNSWPQGKAPEVAGTIWVFDGDNLREAGESAGNDYY</sequence>
<proteinExistence type="predicted"/>
<organism evidence="1 2">
    <name type="scientific">Lachancea meyersii CBS 8951</name>
    <dbReference type="NCBI Taxonomy" id="1266667"/>
    <lineage>
        <taxon>Eukaryota</taxon>
        <taxon>Fungi</taxon>
        <taxon>Dikarya</taxon>
        <taxon>Ascomycota</taxon>
        <taxon>Saccharomycotina</taxon>
        <taxon>Saccharomycetes</taxon>
        <taxon>Saccharomycetales</taxon>
        <taxon>Saccharomycetaceae</taxon>
        <taxon>Lachancea</taxon>
    </lineage>
</organism>
<reference evidence="2" key="1">
    <citation type="submission" date="2016-03" db="EMBL/GenBank/DDBJ databases">
        <authorList>
            <person name="Devillers Hugo."/>
        </authorList>
    </citation>
    <scope>NUCLEOTIDE SEQUENCE [LARGE SCALE GENOMIC DNA]</scope>
</reference>
<dbReference type="InterPro" id="IPR035278">
    <property type="entry name" value="DUF5355"/>
</dbReference>
<dbReference type="Proteomes" id="UP000191144">
    <property type="component" value="Chromosome F"/>
</dbReference>
<gene>
    <name evidence="1" type="ORF">LAME_0F09604G</name>
</gene>
<dbReference type="Pfam" id="PF17306">
    <property type="entry name" value="DUF5355"/>
    <property type="match status" value="1"/>
</dbReference>
<name>A0A1G4JV52_9SACH</name>
<dbReference type="OrthoDB" id="4031940at2759"/>
<dbReference type="AlphaFoldDB" id="A0A1G4JV52"/>
<evidence type="ECO:0000313" key="1">
    <source>
        <dbReference type="EMBL" id="SCU94853.1"/>
    </source>
</evidence>
<keyword evidence="2" id="KW-1185">Reference proteome</keyword>
<evidence type="ECO:0000313" key="2">
    <source>
        <dbReference type="Proteomes" id="UP000191144"/>
    </source>
</evidence>
<accession>A0A1G4JV52</accession>
<dbReference type="EMBL" id="LT598477">
    <property type="protein sequence ID" value="SCU94853.1"/>
    <property type="molecule type" value="Genomic_DNA"/>
</dbReference>
<protein>
    <submittedName>
        <fullName evidence="1">LAME_0F09604g1_1</fullName>
    </submittedName>
</protein>